<feature type="compositionally biased region" description="Basic residues" evidence="1">
    <location>
        <begin position="180"/>
        <end position="196"/>
    </location>
</feature>
<feature type="compositionally biased region" description="Basic and acidic residues" evidence="1">
    <location>
        <begin position="1642"/>
        <end position="1655"/>
    </location>
</feature>
<feature type="region of interest" description="Disordered" evidence="1">
    <location>
        <begin position="462"/>
        <end position="501"/>
    </location>
</feature>
<feature type="region of interest" description="Disordered" evidence="1">
    <location>
        <begin position="2328"/>
        <end position="2358"/>
    </location>
</feature>
<evidence type="ECO:0000256" key="1">
    <source>
        <dbReference type="SAM" id="MobiDB-lite"/>
    </source>
</evidence>
<sequence length="2358" mass="250948">MIRLTTSTLSAADAAVRARWAIGYALGILHPSAVPLRDGRVRLGRRDDLLAADALQALEELLSRRAADRVSDDRLLAEAVGVLGSEVARARGQVPGRGATDALDRYLRGPGLDQSRRTEGEAMLRVALRSAAANDPEAAARLRTMTEPATTAIPSAITAASSTISREARLLGVSPQPTTRRGRHRAQVGSRHRSAQGRRVWTSQVRGTGLVTGRRPDSQPALTETHALGVLAAMNQLDLAAAVTDQPVVDLASQQAVLRTTAGDVPQHVRVEIGETTLGALAQGVVRSGTANDPHVLRISSGLADEQLRTVWTHQLTLMTQEMAAAQAERPRGVLGKLRSVFGHERRDRRLQADHAAFQVMLRDWHEARAETLATGRPSGARSLEDLQKDLEGLARTIKRHGGAEPALPWTAGAVADPDAAAFGIAAARAEAEAKPARNTPAHLRAQVVTQIAELEKAVAGLETDARTKRDSSRAATDEAVGKEREAAAEEQQRDLAAPERARVLGVAAESAHNKARRHTEIADGYEQAAGAAQQALDGYRNLLAEIDAGASPARLAELAGTAERQALAYRRSVQRSVPDPTLLRTGQPEGPRFVLPVDKIHQGLADQGITAQLPTRGPGPMAAAEYRRLVSADGMVITLDTPPDADVEDVPELRLIMEADDVHEVPTPGFRMVEQMGGTLGEGGTSVGTTDTHSTNFNVGVNLGPLLALAAPGTPLHAAAQLVSPKVEVSRGRSLAESSGATAHHQSGWVDDNRGESLLYGWTGKLRVEYRKSPTEPWAPVTTIDAGRQQTWVSSAYTVKAPTETVSLDELGHGDQVTGEFPRHAVTSISGLQDVTDRLVRRAQQQYGGLDRVSYNHIAGLMINDSHRLLREMSQPGGITRQIPSGGETAYELTWEVEPVWSTAELVGESSAEMWQEEVLVDFAGLNAGQTFGTSSSGTASVGFPGTLDKAHPLGAATVLNDVAGTGVNVSPSVSAGRNVSRSGGQSVSVTSITPAVNRNQGPTQGVLVGLRVRATLRKVGDPAAAPIVENGKAEALLRVAENDLLRVGGRADKDAVRRNPDGSVRTDAQGRVLLRGDAEPSTVPQTLPPSMGMGENQLRGVGRGMTQNLEGAEETRDEALEQLAEMGLVARPGEQATPEQRRNRERVVQQISAPRIEAGIDQACQSGLIVMLEDRGPLGTPRWRPFRLTATQEHDPDTLEFTAEGLGVSTNENIVRLGISSRATGRTSGRSKSLPLSAGVGGSHSPGEGVAGGTGKAGVKATRNALGKNYSWTAGRRVNRVTLNESTEPLDRSRQRIRLRFAEITEHGDAPPIADVQGSMEVAYDSSLARAAAPVFEKNPKPPHRAAVQQGIPVAVDARNAADKLCEAIPAIRADSTALPALHEALAPNSLVANREWMNGSYKLPFVVVQAPGNPVHALTDGTLLPQEYEIRIRGEAVSLTHLAMSQQNTVDINFTMSDVGSTSGTSVSGGVSGNAGGGAVAADGTGQSGGLSLGRTAGTSQSTSTSETSGDERLLVNAGTHHEFIERYKMTADILHNGEVVRSIPLPDALAQKAMAERRALELYATRKLDLPLPMVTDFAERYLNDKVNVSHRVATGVLTRYQQEKAGVTTGLAAEHTPERLAAKLQQRTRVTASHASSAEERLRKTAERAAEQTAQRRVVHTSDVYQDSLGQSQLESITVEGTEDELVDLRKLVEPQVDELAPGLRNASRLLQNALNVDLSPDSYQGHLEDMLGADGLELPIEVPIQGQERPDVLLVRVRARYEGERTMDGVPEKDDGTPDIPQEDAGGIGQNYDYESVERSTGRAVTVSGGINGTTGTALDADASGGVSTDKTVATGGAQGETNTGIDRHGNFDKIRTHQKVVFTTEVVRLRNAGAAAMASARWKLGRIDPAEVTSVSAPREVRADLIQWIPRGDRLDAPLEQHPELEDRTEHRPIQLPEGAVPVRVALHGKDDERQNQLLENLTGHLEQPGVLGKRGAAQYRDLLRANLKATALKAKAGRLLGDGIKLQPMARPGNGSTMVNVQVNATAVGWELHGPEVEGQEGRVWRRQETYRSSSSNNRLTPLTATGGLDGGLVSAGGSIGEQVKEQSSDANGTRLEGSRFLEGQMVTVRIPLVYDATIRTTTDKGRGEPSERTSTHVPNIARGEMFVRMLAHRYLEVLRQMENGASLDAALADARLQAKPVDFGPPDVTATEYGQGKSGAVYQPYRPLVDALAQARAERRTVVLLVQQADGKEAKYQAHPNGTMVGQGDGGFASAFATLHQNLALMAESKGINLRELYNTSSPDGSFSAKVAGELEKAGVPRDVLKALDYTTAMRAAKPAAGQGARNSAAGGAGRTISPTGHGPSIGGP</sequence>
<evidence type="ECO:0000313" key="2">
    <source>
        <dbReference type="EMBL" id="XBV23753.1"/>
    </source>
</evidence>
<feature type="compositionally biased region" description="Polar residues" evidence="1">
    <location>
        <begin position="1632"/>
        <end position="1641"/>
    </location>
</feature>
<accession>A0AAU7TAQ9</accession>
<feature type="region of interest" description="Disordered" evidence="1">
    <location>
        <begin position="1773"/>
        <end position="1795"/>
    </location>
</feature>
<gene>
    <name evidence="2" type="ORF">ABN611_34960</name>
</gene>
<feature type="compositionally biased region" description="Low complexity" evidence="1">
    <location>
        <begin position="1225"/>
        <end position="1235"/>
    </location>
</feature>
<feature type="compositionally biased region" description="Basic and acidic residues" evidence="1">
    <location>
        <begin position="1773"/>
        <end position="1782"/>
    </location>
</feature>
<feature type="compositionally biased region" description="Basic and acidic residues" evidence="1">
    <location>
        <begin position="464"/>
        <end position="501"/>
    </location>
</feature>
<feature type="region of interest" description="Disordered" evidence="1">
    <location>
        <begin position="1225"/>
        <end position="1259"/>
    </location>
</feature>
<feature type="region of interest" description="Disordered" evidence="1">
    <location>
        <begin position="1632"/>
        <end position="1663"/>
    </location>
</feature>
<dbReference type="RefSeq" id="WP_350276584.1">
    <property type="nucleotide sequence ID" value="NZ_CP158165.1"/>
</dbReference>
<feature type="region of interest" description="Disordered" evidence="1">
    <location>
        <begin position="1481"/>
        <end position="1513"/>
    </location>
</feature>
<feature type="compositionally biased region" description="Low complexity" evidence="1">
    <location>
        <begin position="2329"/>
        <end position="2339"/>
    </location>
</feature>
<organism evidence="2">
    <name type="scientific">Kribbella sp. HUAS MG21</name>
    <dbReference type="NCBI Taxonomy" id="3160966"/>
    <lineage>
        <taxon>Bacteria</taxon>
        <taxon>Bacillati</taxon>
        <taxon>Actinomycetota</taxon>
        <taxon>Actinomycetes</taxon>
        <taxon>Propionibacteriales</taxon>
        <taxon>Kribbellaceae</taxon>
        <taxon>Kribbella</taxon>
    </lineage>
</organism>
<protein>
    <submittedName>
        <fullName evidence="2">Uncharacterized protein</fullName>
    </submittedName>
</protein>
<feature type="compositionally biased region" description="Gly residues" evidence="1">
    <location>
        <begin position="1241"/>
        <end position="1258"/>
    </location>
</feature>
<name>A0AAU7TAQ9_9ACTN</name>
<feature type="region of interest" description="Disordered" evidence="1">
    <location>
        <begin position="174"/>
        <end position="200"/>
    </location>
</feature>
<feature type="compositionally biased region" description="Low complexity" evidence="1">
    <location>
        <begin position="1499"/>
        <end position="1511"/>
    </location>
</feature>
<proteinExistence type="predicted"/>
<reference evidence="2" key="1">
    <citation type="submission" date="2024-06" db="EMBL/GenBank/DDBJ databases">
        <title>Kribbella sp. strain HUAS MG21 genome sequences.</title>
        <authorList>
            <person name="Mo P."/>
        </authorList>
    </citation>
    <scope>NUCLEOTIDE SEQUENCE</scope>
    <source>
        <strain evidence="2">HUAS MG21</strain>
    </source>
</reference>
<dbReference type="EMBL" id="CP158165">
    <property type="protein sequence ID" value="XBV23753.1"/>
    <property type="molecule type" value="Genomic_DNA"/>
</dbReference>